<sequence length="110" mass="12379">MSQTELEAAELVASHDLRPLPRPQRHTLVFQQFDALLPGQSFEFTNDHDPLGLLYQFQQFFAGQFHWIYKVPGPEDWVIEVIRLDDTPHDAEASHPDGCTCGSNGLQGCG</sequence>
<dbReference type="Proteomes" id="UP000186002">
    <property type="component" value="Unassembled WGS sequence"/>
</dbReference>
<reference evidence="2 3" key="1">
    <citation type="submission" date="2016-11" db="EMBL/GenBank/DDBJ databases">
        <authorList>
            <person name="Jaros S."/>
            <person name="Januszkiewicz K."/>
            <person name="Wedrychowicz H."/>
        </authorList>
    </citation>
    <scope>NUCLEOTIDE SEQUENCE [LARGE SCALE GENOMIC DNA]</scope>
    <source>
        <strain evidence="2 3">DSM 22153</strain>
    </source>
</reference>
<dbReference type="Pfam" id="PF10006">
    <property type="entry name" value="DUF2249"/>
    <property type="match status" value="1"/>
</dbReference>
<organism evidence="2 3">
    <name type="scientific">Roseibium suaedae</name>
    <dbReference type="NCBI Taxonomy" id="735517"/>
    <lineage>
        <taxon>Bacteria</taxon>
        <taxon>Pseudomonadati</taxon>
        <taxon>Pseudomonadota</taxon>
        <taxon>Alphaproteobacteria</taxon>
        <taxon>Hyphomicrobiales</taxon>
        <taxon>Stappiaceae</taxon>
        <taxon>Roseibium</taxon>
    </lineage>
</organism>
<protein>
    <submittedName>
        <fullName evidence="2">Uncharacterized conserved protein, DUF2249 family</fullName>
    </submittedName>
</protein>
<dbReference type="InterPro" id="IPR018720">
    <property type="entry name" value="DUF2249"/>
</dbReference>
<name>A0A1M7NXG3_9HYPH</name>
<dbReference type="AlphaFoldDB" id="A0A1M7NXG3"/>
<evidence type="ECO:0000313" key="2">
    <source>
        <dbReference type="EMBL" id="SHN08838.1"/>
    </source>
</evidence>
<dbReference type="STRING" id="735517.SAMN05444272_4036"/>
<dbReference type="EMBL" id="FRBW01000005">
    <property type="protein sequence ID" value="SHN08838.1"/>
    <property type="molecule type" value="Genomic_DNA"/>
</dbReference>
<evidence type="ECO:0000259" key="1">
    <source>
        <dbReference type="Pfam" id="PF10006"/>
    </source>
</evidence>
<accession>A0A1M7NXG3</accession>
<feature type="domain" description="DUF2249" evidence="1">
    <location>
        <begin position="16"/>
        <end position="82"/>
    </location>
</feature>
<dbReference type="RefSeq" id="WP_073015141.1">
    <property type="nucleotide sequence ID" value="NZ_FRBW01000005.1"/>
</dbReference>
<keyword evidence="3" id="KW-1185">Reference proteome</keyword>
<proteinExistence type="predicted"/>
<evidence type="ECO:0000313" key="3">
    <source>
        <dbReference type="Proteomes" id="UP000186002"/>
    </source>
</evidence>
<gene>
    <name evidence="2" type="ORF">SAMN05444272_4036</name>
</gene>
<dbReference type="OrthoDB" id="8451629at2"/>